<dbReference type="PROSITE" id="PS00900">
    <property type="entry name" value="RNA_POL_PHAGE_1"/>
    <property type="match status" value="1"/>
</dbReference>
<evidence type="ECO:0000259" key="10">
    <source>
        <dbReference type="SMART" id="SM01311"/>
    </source>
</evidence>
<dbReference type="SUPFAM" id="SSF56672">
    <property type="entry name" value="DNA/RNA polymerases"/>
    <property type="match status" value="1"/>
</dbReference>
<dbReference type="GO" id="GO:0006351">
    <property type="term" value="P:DNA-templated transcription"/>
    <property type="evidence" value="ECO:0007669"/>
    <property type="project" value="InterPro"/>
</dbReference>
<accession>A0A2S1PDT9</accession>
<dbReference type="InterPro" id="IPR002092">
    <property type="entry name" value="DNA-dir_Rpol_phage-type"/>
</dbReference>
<evidence type="ECO:0000256" key="3">
    <source>
        <dbReference type="ARBA" id="ARBA00022478"/>
    </source>
</evidence>
<name>A0A2S1PDT9_9CAUD</name>
<dbReference type="EMBL" id="MH179475">
    <property type="protein sequence ID" value="AWH14736.1"/>
    <property type="molecule type" value="Genomic_DNA"/>
</dbReference>
<evidence type="ECO:0000256" key="7">
    <source>
        <dbReference type="ARBA" id="ARBA00023314"/>
    </source>
</evidence>
<dbReference type="PROSITE" id="PS00489">
    <property type="entry name" value="RNA_POL_PHAGE_2"/>
    <property type="match status" value="1"/>
</dbReference>
<dbReference type="EC" id="2.7.7.6" evidence="2 9"/>
<protein>
    <recommendedName>
        <fullName evidence="2 9">DNA-directed RNA polymerase</fullName>
        <ecNumber evidence="2 9">2.7.7.6</ecNumber>
    </recommendedName>
</protein>
<evidence type="ECO:0000256" key="6">
    <source>
        <dbReference type="ARBA" id="ARBA00023163"/>
    </source>
</evidence>
<dbReference type="GO" id="GO:0003677">
    <property type="term" value="F:DNA binding"/>
    <property type="evidence" value="ECO:0007669"/>
    <property type="project" value="InterPro"/>
</dbReference>
<evidence type="ECO:0000313" key="11">
    <source>
        <dbReference type="EMBL" id="AWH14736.1"/>
    </source>
</evidence>
<evidence type="ECO:0000256" key="8">
    <source>
        <dbReference type="ARBA" id="ARBA00048552"/>
    </source>
</evidence>
<sequence>MRIDKLAIIAPEKQDFSDVKTTWAFDTLSKLYGEELAAAQLALEHESHEIGEAKFHKALERQIERAEFAETSVAKPLVAMLVPSFVTEFHAWVEHQMTKVRRKSVALKFLQMVKAERVAAITIKTVITEIARQRQDLASITTRIGKTIEEEARFGRIRDEEAKHFQKHVKEALNKRNGHTYKKAFMEAVESKMLEAGELNGAWADWGASDADIQHHIGARCLEILIKTSGLVELVRPNAGHKQDDGQVVALTAPWLEQLNKRAFSLAGINTFNQPMVVPPRPWTRPVGGGYWGKGRRPTRFVRTHTKAALERYRDVNMSEVYKAVNLAQNTAWSINSKVLEVAEALTVWENVPVKKWPSAAIAELPTKPDDIETSEDSLKAWKKAASAVYRSESARISRRLSLELNITMARKFADFEAIYFPHNLDWRGRVYALCSFSPQGNDVTKGLLQAAHAEPVGEDGIQWLMIHGANTAGVDKVPFDQRKQWVRDNESTILRCAEDPLTHTEWMGMDSPFCFLAFCFEWAGVVRDGAAHRSALPIAFDGSCSGIQHFSAMLRDETGGRAVNLLPSRDVQDIYRLVSDGCNAAMLYDAQHGTEDSTEVLVDKKTGEITERRVLGTKTLALQWIAHGVDRSVTKRSVMTLAYGSKEFGFCDQVRDDIVQPAVDAGSTNFPQVQQASRYMAHLIWVSVGKTVVAAVEAMEWLQKSAKLLAQEVKCKETKDILKPAMPVYWVTPDGFPVWQEYKVNDKVRVDLIFMGEVRLQTTVMHDDRPQNKIDARKQESGISPNFVHSLDGSHLRKTVVHANEAYDIGFFALIHDSFGTIPAHAGKLFKAVRETMVDTYENHDVLADFREQFIDQLHDDQMDKMPELPKHGTLEIREILKSEFAFA</sequence>
<dbReference type="Pfam" id="PF00940">
    <property type="entry name" value="RNA_pol"/>
    <property type="match status" value="1"/>
</dbReference>
<keyword evidence="5 9" id="KW-0548">Nucleotidyltransferase</keyword>
<comment type="function">
    <text evidence="9">DNA-dependent RNA polymerase catalyzes the transcription of DNA into RNA using the four ribonucleoside triphosphates as substrates.</text>
</comment>
<evidence type="ECO:0000256" key="9">
    <source>
        <dbReference type="RuleBase" id="RU003805"/>
    </source>
</evidence>
<evidence type="ECO:0000256" key="2">
    <source>
        <dbReference type="ARBA" id="ARBA00012418"/>
    </source>
</evidence>
<reference evidence="11 12" key="1">
    <citation type="submission" date="2018-04" db="EMBL/GenBank/DDBJ databases">
        <title>Complete genome sequences of new Aeromonas and Pseudomonas phages promising in phage therapy dedicated to aquaculture.</title>
        <authorList>
            <person name="Kolsut J."/>
            <person name="Wojcik E."/>
            <person name="Wojtasik A."/>
            <person name="Dastych J."/>
        </authorList>
    </citation>
    <scope>NUCLEOTIDE SEQUENCE [LARGE SCALE GENOMIC DNA]</scope>
</reference>
<keyword evidence="4 9" id="KW-0808">Transferase</keyword>
<dbReference type="Pfam" id="PF14700">
    <property type="entry name" value="RPOL_N"/>
    <property type="match status" value="2"/>
</dbReference>
<dbReference type="InterPro" id="IPR029262">
    <property type="entry name" value="RPOL_N"/>
</dbReference>
<dbReference type="InterPro" id="IPR037159">
    <property type="entry name" value="RNA_POL_N_sf"/>
</dbReference>
<dbReference type="SMART" id="SM01311">
    <property type="entry name" value="RPOL_N"/>
    <property type="match status" value="1"/>
</dbReference>
<dbReference type="PANTHER" id="PTHR10102">
    <property type="entry name" value="DNA-DIRECTED RNA POLYMERASE, MITOCHONDRIAL"/>
    <property type="match status" value="1"/>
</dbReference>
<feature type="domain" description="DNA-directed RNA polymerase N-terminal" evidence="10">
    <location>
        <begin position="38"/>
        <end position="330"/>
    </location>
</feature>
<dbReference type="Gene3D" id="1.10.1320.10">
    <property type="entry name" value="DNA-directed RNA polymerase, N-terminal domain"/>
    <property type="match status" value="1"/>
</dbReference>
<dbReference type="Gene3D" id="1.10.287.280">
    <property type="match status" value="1"/>
</dbReference>
<dbReference type="Gene3D" id="1.10.150.20">
    <property type="entry name" value="5' to 3' exonuclease, C-terminal subdomain"/>
    <property type="match status" value="1"/>
</dbReference>
<proteinExistence type="inferred from homology"/>
<dbReference type="Proteomes" id="UP000246230">
    <property type="component" value="Genome"/>
</dbReference>
<evidence type="ECO:0000256" key="4">
    <source>
        <dbReference type="ARBA" id="ARBA00022679"/>
    </source>
</evidence>
<dbReference type="Gene3D" id="1.10.287.260">
    <property type="match status" value="1"/>
</dbReference>
<comment type="catalytic activity">
    <reaction evidence="8 9">
        <text>RNA(n) + a ribonucleoside 5'-triphosphate = RNA(n+1) + diphosphate</text>
        <dbReference type="Rhea" id="RHEA:21248"/>
        <dbReference type="Rhea" id="RHEA-COMP:14527"/>
        <dbReference type="Rhea" id="RHEA-COMP:17342"/>
        <dbReference type="ChEBI" id="CHEBI:33019"/>
        <dbReference type="ChEBI" id="CHEBI:61557"/>
        <dbReference type="ChEBI" id="CHEBI:140395"/>
        <dbReference type="EC" id="2.7.7.6"/>
    </reaction>
</comment>
<dbReference type="GO" id="GO:0019083">
    <property type="term" value="P:viral transcription"/>
    <property type="evidence" value="ECO:0007669"/>
    <property type="project" value="UniProtKB-KW"/>
</dbReference>
<organism evidence="11 12">
    <name type="scientific">Pseudomonas phage 71PfluR64PP</name>
    <dbReference type="NCBI Taxonomy" id="2163977"/>
    <lineage>
        <taxon>Viruses</taxon>
        <taxon>Duplodnaviria</taxon>
        <taxon>Heunggongvirae</taxon>
        <taxon>Uroviricota</taxon>
        <taxon>Caudoviricetes</taxon>
        <taxon>Autographivirales</taxon>
        <taxon>Autotranscriptaviridae</taxon>
        <taxon>Studiervirinae</taxon>
        <taxon>Pfluvirus</taxon>
        <taxon>Pfluvirus pv22PfluR64PP</taxon>
        <taxon>Pifdecavirus pv22PfluR64PP</taxon>
    </lineage>
</organism>
<dbReference type="InterPro" id="IPR024075">
    <property type="entry name" value="DNA-dir_RNA_pol_helix_hairp_sf"/>
</dbReference>
<dbReference type="GO" id="GO:0000428">
    <property type="term" value="C:DNA-directed RNA polymerase complex"/>
    <property type="evidence" value="ECO:0007669"/>
    <property type="project" value="UniProtKB-KW"/>
</dbReference>
<evidence type="ECO:0000256" key="1">
    <source>
        <dbReference type="ARBA" id="ARBA00009493"/>
    </source>
</evidence>
<evidence type="ECO:0000256" key="5">
    <source>
        <dbReference type="ARBA" id="ARBA00022695"/>
    </source>
</evidence>
<keyword evidence="7" id="KW-1195">Viral transcription</keyword>
<dbReference type="InterPro" id="IPR046950">
    <property type="entry name" value="DNA-dir_Rpol_C_phage-type"/>
</dbReference>
<dbReference type="GO" id="GO:0003899">
    <property type="term" value="F:DNA-directed RNA polymerase activity"/>
    <property type="evidence" value="ECO:0007669"/>
    <property type="project" value="UniProtKB-EC"/>
</dbReference>
<keyword evidence="3 9" id="KW-0240">DNA-directed RNA polymerase</keyword>
<keyword evidence="6 9" id="KW-0804">Transcription</keyword>
<comment type="similarity">
    <text evidence="1 9">Belongs to the phage and mitochondrial RNA polymerase family.</text>
</comment>
<dbReference type="InterPro" id="IPR043502">
    <property type="entry name" value="DNA/RNA_pol_sf"/>
</dbReference>
<evidence type="ECO:0000313" key="12">
    <source>
        <dbReference type="Proteomes" id="UP000246230"/>
    </source>
</evidence>
<dbReference type="PANTHER" id="PTHR10102:SF0">
    <property type="entry name" value="DNA-DIRECTED RNA POLYMERASE, MITOCHONDRIAL"/>
    <property type="match status" value="1"/>
</dbReference>